<evidence type="ECO:0000256" key="1">
    <source>
        <dbReference type="ARBA" id="ARBA00006598"/>
    </source>
</evidence>
<dbReference type="GO" id="GO:0005840">
    <property type="term" value="C:ribosome"/>
    <property type="evidence" value="ECO:0007669"/>
    <property type="project" value="UniProtKB-KW"/>
</dbReference>
<dbReference type="NCBIfam" id="TIGR00001">
    <property type="entry name" value="rpmI_bact"/>
    <property type="match status" value="1"/>
</dbReference>
<evidence type="ECO:0000256" key="2">
    <source>
        <dbReference type="ARBA" id="ARBA00022980"/>
    </source>
</evidence>
<accession>A0ABT6FDQ0</accession>
<evidence type="ECO:0000256" key="3">
    <source>
        <dbReference type="ARBA" id="ARBA00023274"/>
    </source>
</evidence>
<comment type="caution">
    <text evidence="7">The sequence shown here is derived from an EMBL/GenBank/DDBJ whole genome shotgun (WGS) entry which is preliminary data.</text>
</comment>
<dbReference type="InterPro" id="IPR037229">
    <property type="entry name" value="Ribosomal_bL35_sf"/>
</dbReference>
<evidence type="ECO:0000313" key="8">
    <source>
        <dbReference type="Proteomes" id="UP001216907"/>
    </source>
</evidence>
<feature type="compositionally biased region" description="Basic residues" evidence="6">
    <location>
        <begin position="22"/>
        <end position="40"/>
    </location>
</feature>
<name>A0ABT6FDQ0_9BACT</name>
<evidence type="ECO:0000313" key="7">
    <source>
        <dbReference type="EMBL" id="MDG3005701.1"/>
    </source>
</evidence>
<keyword evidence="3 4" id="KW-0687">Ribonucleoprotein</keyword>
<dbReference type="PANTHER" id="PTHR33343:SF1">
    <property type="entry name" value="LARGE RIBOSOMAL SUBUNIT PROTEIN BL35M"/>
    <property type="match status" value="1"/>
</dbReference>
<evidence type="ECO:0000256" key="4">
    <source>
        <dbReference type="HAMAP-Rule" id="MF_00514"/>
    </source>
</evidence>
<keyword evidence="8" id="KW-1185">Reference proteome</keyword>
<dbReference type="EMBL" id="JARRAG010000002">
    <property type="protein sequence ID" value="MDG3005701.1"/>
    <property type="molecule type" value="Genomic_DNA"/>
</dbReference>
<reference evidence="7 8" key="1">
    <citation type="submission" date="2023-03" db="EMBL/GenBank/DDBJ databases">
        <title>Paludisphaera mucosa sp. nov. a novel planctomycete from northern fen.</title>
        <authorList>
            <person name="Ivanova A."/>
        </authorList>
    </citation>
    <scope>NUCLEOTIDE SEQUENCE [LARGE SCALE GENOMIC DNA]</scope>
    <source>
        <strain evidence="7 8">Pla2</strain>
    </source>
</reference>
<dbReference type="SUPFAM" id="SSF143034">
    <property type="entry name" value="L35p-like"/>
    <property type="match status" value="1"/>
</dbReference>
<organism evidence="7 8">
    <name type="scientific">Paludisphaera mucosa</name>
    <dbReference type="NCBI Taxonomy" id="3030827"/>
    <lineage>
        <taxon>Bacteria</taxon>
        <taxon>Pseudomonadati</taxon>
        <taxon>Planctomycetota</taxon>
        <taxon>Planctomycetia</taxon>
        <taxon>Isosphaerales</taxon>
        <taxon>Isosphaeraceae</taxon>
        <taxon>Paludisphaera</taxon>
    </lineage>
</organism>
<dbReference type="InterPro" id="IPR021137">
    <property type="entry name" value="Ribosomal_bL35-like"/>
</dbReference>
<dbReference type="InterPro" id="IPR001706">
    <property type="entry name" value="Ribosomal_bL35"/>
</dbReference>
<dbReference type="PRINTS" id="PR00064">
    <property type="entry name" value="RIBOSOMALL35"/>
</dbReference>
<sequence>MPKMKTHKGMKKRFKVSATGKVSHKRCGSSHLNSHKSGKKIRRLRKKCYLGVSAESRRVRNALRVRMSTNPLAVEAAKLAALAEEKALEAEAAAPVAE</sequence>
<dbReference type="Gene3D" id="4.10.410.60">
    <property type="match status" value="1"/>
</dbReference>
<protein>
    <recommendedName>
        <fullName evidence="4">Large ribosomal subunit protein bL35</fullName>
    </recommendedName>
</protein>
<keyword evidence="2 4" id="KW-0689">Ribosomal protein</keyword>
<gene>
    <name evidence="4 7" type="primary">rpmI</name>
    <name evidence="7" type="ORF">PZE19_18080</name>
</gene>
<proteinExistence type="inferred from homology"/>
<feature type="compositionally biased region" description="Basic residues" evidence="6">
    <location>
        <begin position="1"/>
        <end position="15"/>
    </location>
</feature>
<evidence type="ECO:0000256" key="5">
    <source>
        <dbReference type="RuleBase" id="RU000568"/>
    </source>
</evidence>
<dbReference type="HAMAP" id="MF_00514">
    <property type="entry name" value="Ribosomal_bL35"/>
    <property type="match status" value="1"/>
</dbReference>
<evidence type="ECO:0000256" key="6">
    <source>
        <dbReference type="SAM" id="MobiDB-lite"/>
    </source>
</evidence>
<comment type="similarity">
    <text evidence="1 4 5">Belongs to the bacterial ribosomal protein bL35 family.</text>
</comment>
<dbReference type="Proteomes" id="UP001216907">
    <property type="component" value="Unassembled WGS sequence"/>
</dbReference>
<dbReference type="Pfam" id="PF01632">
    <property type="entry name" value="Ribosomal_L35p"/>
    <property type="match status" value="1"/>
</dbReference>
<dbReference type="PANTHER" id="PTHR33343">
    <property type="entry name" value="54S RIBOSOMAL PROTEIN BL35M"/>
    <property type="match status" value="1"/>
</dbReference>
<feature type="region of interest" description="Disordered" evidence="6">
    <location>
        <begin position="1"/>
        <end position="40"/>
    </location>
</feature>